<dbReference type="PANTHER" id="PTHR43081:SF1">
    <property type="entry name" value="ADENYLATE CYCLASE, TERMINAL-DIFFERENTIATION SPECIFIC"/>
    <property type="match status" value="1"/>
</dbReference>
<reference evidence="3 4" key="1">
    <citation type="submission" date="2016-05" db="EMBL/GenBank/DDBJ databases">
        <title>Complete genome sequence of a phthalic acid esters degrading Mycobacterium sp. YC-RL4.</title>
        <authorList>
            <person name="Ren L."/>
            <person name="Fan S."/>
            <person name="Ruth N."/>
            <person name="Jia Y."/>
            <person name="Wang J."/>
            <person name="Qiao C."/>
        </authorList>
    </citation>
    <scope>NUCLEOTIDE SEQUENCE [LARGE SCALE GENOMIC DNA]</scope>
    <source>
        <strain evidence="3 4">YC-RL4</strain>
    </source>
</reference>
<evidence type="ECO:0000313" key="3">
    <source>
        <dbReference type="EMBL" id="ANE78474.1"/>
    </source>
</evidence>
<dbReference type="GO" id="GO:0004016">
    <property type="term" value="F:adenylate cyclase activity"/>
    <property type="evidence" value="ECO:0007669"/>
    <property type="project" value="UniProtKB-ARBA"/>
</dbReference>
<dbReference type="RefSeq" id="WP_067991021.1">
    <property type="nucleotide sequence ID" value="NZ_CP015596.1"/>
</dbReference>
<proteinExistence type="inferred from homology"/>
<dbReference type="GO" id="GO:0035556">
    <property type="term" value="P:intracellular signal transduction"/>
    <property type="evidence" value="ECO:0007669"/>
    <property type="project" value="InterPro"/>
</dbReference>
<sequence length="222" mass="23364">MSGLPVGFEHDDVDTVVVFVDMAGFTALTNVHGDHHAARLASDFAEIAETLLGPGDQVVKSIGDALMITSTDAASALRLLRRLNDVTRGSSGFPLLRAGMSAGTVVQRRGDVFGATVNIAARLADIAESGQIVASITAVSQLRDGAGPEAVALGPLPLRNIEMPVEAFVLDVGSSHRDHVDPVCRMHVSSGTPKWAISVGGVSYRFCSLACLRQYERRTSPA</sequence>
<dbReference type="InterPro" id="IPR029787">
    <property type="entry name" value="Nucleotide_cyclase"/>
</dbReference>
<dbReference type="SMART" id="SM00746">
    <property type="entry name" value="TRASH"/>
    <property type="match status" value="1"/>
</dbReference>
<evidence type="ECO:0000259" key="2">
    <source>
        <dbReference type="PROSITE" id="PS50125"/>
    </source>
</evidence>
<gene>
    <name evidence="3" type="ORF">A7U43_03170</name>
</gene>
<dbReference type="InterPro" id="IPR001054">
    <property type="entry name" value="A/G_cyclase"/>
</dbReference>
<organism evidence="3 4">
    <name type="scientific">Mycobacterium adipatum</name>
    <dbReference type="NCBI Taxonomy" id="1682113"/>
    <lineage>
        <taxon>Bacteria</taxon>
        <taxon>Bacillati</taxon>
        <taxon>Actinomycetota</taxon>
        <taxon>Actinomycetes</taxon>
        <taxon>Mycobacteriales</taxon>
        <taxon>Mycobacteriaceae</taxon>
        <taxon>Mycobacterium</taxon>
    </lineage>
</organism>
<dbReference type="EMBL" id="CP015596">
    <property type="protein sequence ID" value="ANE78474.1"/>
    <property type="molecule type" value="Genomic_DNA"/>
</dbReference>
<name>A0A172UID8_9MYCO</name>
<dbReference type="GO" id="GO:0009190">
    <property type="term" value="P:cyclic nucleotide biosynthetic process"/>
    <property type="evidence" value="ECO:0007669"/>
    <property type="project" value="InterPro"/>
</dbReference>
<evidence type="ECO:0000313" key="4">
    <source>
        <dbReference type="Proteomes" id="UP000077143"/>
    </source>
</evidence>
<dbReference type="Pfam" id="PF00211">
    <property type="entry name" value="Guanylate_cyc"/>
    <property type="match status" value="1"/>
</dbReference>
<dbReference type="Gene3D" id="3.30.70.1230">
    <property type="entry name" value="Nucleotide cyclase"/>
    <property type="match status" value="1"/>
</dbReference>
<dbReference type="InterPro" id="IPR050697">
    <property type="entry name" value="Adenylyl/Guanylyl_Cyclase_3/4"/>
</dbReference>
<dbReference type="InterPro" id="IPR011017">
    <property type="entry name" value="TRASH_dom"/>
</dbReference>
<dbReference type="PANTHER" id="PTHR43081">
    <property type="entry name" value="ADENYLATE CYCLASE, TERMINAL-DIFFERENTIATION SPECIFIC-RELATED"/>
    <property type="match status" value="1"/>
</dbReference>
<protein>
    <recommendedName>
        <fullName evidence="2">Guanylate cyclase domain-containing protein</fullName>
    </recommendedName>
</protein>
<dbReference type="PROSITE" id="PS50125">
    <property type="entry name" value="GUANYLATE_CYCLASE_2"/>
    <property type="match status" value="1"/>
</dbReference>
<dbReference type="Proteomes" id="UP000077143">
    <property type="component" value="Chromosome"/>
</dbReference>
<dbReference type="OrthoDB" id="54411at2"/>
<dbReference type="CDD" id="cd07302">
    <property type="entry name" value="CHD"/>
    <property type="match status" value="1"/>
</dbReference>
<dbReference type="KEGG" id="madi:A7U43_03170"/>
<dbReference type="STRING" id="1682113.A7U43_03170"/>
<dbReference type="SUPFAM" id="SSF55073">
    <property type="entry name" value="Nucleotide cyclase"/>
    <property type="match status" value="1"/>
</dbReference>
<evidence type="ECO:0000256" key="1">
    <source>
        <dbReference type="ARBA" id="ARBA00005381"/>
    </source>
</evidence>
<comment type="similarity">
    <text evidence="1">Belongs to the adenylyl cyclase class-3 family.</text>
</comment>
<accession>A0A172UID8</accession>
<keyword evidence="4" id="KW-1185">Reference proteome</keyword>
<dbReference type="AlphaFoldDB" id="A0A172UID8"/>
<feature type="domain" description="Guanylate cyclase" evidence="2">
    <location>
        <begin position="16"/>
        <end position="124"/>
    </location>
</feature>